<dbReference type="CDD" id="cd03784">
    <property type="entry name" value="GT1_Gtf-like"/>
    <property type="match status" value="1"/>
</dbReference>
<dbReference type="SUPFAM" id="SSF53756">
    <property type="entry name" value="UDP-Glycosyltransferase/glycogen phosphorylase"/>
    <property type="match status" value="1"/>
</dbReference>
<dbReference type="GO" id="GO:0016758">
    <property type="term" value="F:hexosyltransferase activity"/>
    <property type="evidence" value="ECO:0007669"/>
    <property type="project" value="InterPro"/>
</dbReference>
<feature type="domain" description="Erythromycin biosynthesis protein CIII-like C-terminal" evidence="2">
    <location>
        <begin position="315"/>
        <end position="415"/>
    </location>
</feature>
<dbReference type="InterPro" id="IPR050426">
    <property type="entry name" value="Glycosyltransferase_28"/>
</dbReference>
<reference evidence="3" key="1">
    <citation type="submission" date="2020-12" db="EMBL/GenBank/DDBJ databases">
        <title>Antrihabitans popcorni sp. nov. and Antrihabitans auranticaus sp. nov., isolated from a larva cave.</title>
        <authorList>
            <person name="Lee S.D."/>
            <person name="Kim I.S."/>
        </authorList>
    </citation>
    <scope>NUCLEOTIDE SEQUENCE</scope>
    <source>
        <strain evidence="3">YC3-6</strain>
    </source>
</reference>
<dbReference type="InterPro" id="IPR010610">
    <property type="entry name" value="EryCIII-like_C"/>
</dbReference>
<protein>
    <submittedName>
        <fullName evidence="3">Glycosyltransferase family 1 protein</fullName>
    </submittedName>
</protein>
<dbReference type="Proteomes" id="UP000655868">
    <property type="component" value="Unassembled WGS sequence"/>
</dbReference>
<gene>
    <name evidence="3" type="ORF">JGU71_02870</name>
</gene>
<evidence type="ECO:0000313" key="4">
    <source>
        <dbReference type="Proteomes" id="UP000655868"/>
    </source>
</evidence>
<dbReference type="PANTHER" id="PTHR48050">
    <property type="entry name" value="STEROL 3-BETA-GLUCOSYLTRANSFERASE"/>
    <property type="match status" value="1"/>
</dbReference>
<dbReference type="EMBL" id="JAEMNV010000001">
    <property type="protein sequence ID" value="MBJ8337818.1"/>
    <property type="molecule type" value="Genomic_DNA"/>
</dbReference>
<evidence type="ECO:0000259" key="2">
    <source>
        <dbReference type="Pfam" id="PF06722"/>
    </source>
</evidence>
<keyword evidence="4" id="KW-1185">Reference proteome</keyword>
<accession>A0A934U1Z7</accession>
<dbReference type="RefSeq" id="WP_199701758.1">
    <property type="nucleotide sequence ID" value="NZ_JAEMNV010000001.1"/>
</dbReference>
<sequence>MKFVLAFNGSRGDIQPAVALGVRLRERGHTIAIAAPPNLVEFAESSGLDAYSYGLDTLELLESDLVGKDLKSANPLTRIRAINEITMRGGLQMQSELLAIGAEADAIVGGSAGQERALNVAASLAIPYVPLHYCPVRRNGSVSLFDPATKHLPRLVREPVTRASWAAVEHLLWRTGKSADDALAADLGLPPSTAPAAARIARRGTPEIQAYDPVLFGDLEKEWGAGRPLVGFIDLSKETRARIGDDSDDGELSQWLAAGPPPIYVGFGSMAVPNATELMNIIVAVCISLGHRVLVAAGWSACALESDERVHVTRSVDHDAVLPRCRAAVHHGGAGTTAASLRAGVPTVVCSIGADQPIWGARVTKVGAGATLRLTDVTPTTFDAALSRALDAACVAAAGRVAAAMIAPAAAADRAADIVEQACVGDR</sequence>
<dbReference type="GO" id="GO:0005975">
    <property type="term" value="P:carbohydrate metabolic process"/>
    <property type="evidence" value="ECO:0007669"/>
    <property type="project" value="InterPro"/>
</dbReference>
<dbReference type="InterPro" id="IPR004276">
    <property type="entry name" value="GlycoTrans_28_N"/>
</dbReference>
<dbReference type="AlphaFoldDB" id="A0A934U1Z7"/>
<organism evidence="3 4">
    <name type="scientific">Antrihabitans stalagmiti</name>
    <dbReference type="NCBI Taxonomy" id="2799499"/>
    <lineage>
        <taxon>Bacteria</taxon>
        <taxon>Bacillati</taxon>
        <taxon>Actinomycetota</taxon>
        <taxon>Actinomycetes</taxon>
        <taxon>Mycobacteriales</taxon>
        <taxon>Nocardiaceae</taxon>
        <taxon>Antrihabitans</taxon>
    </lineage>
</organism>
<dbReference type="FunFam" id="3.40.50.2000:FF:000009">
    <property type="entry name" value="Sterol 3-beta-glucosyltransferase UGT80A2"/>
    <property type="match status" value="1"/>
</dbReference>
<dbReference type="Gene3D" id="3.40.50.2000">
    <property type="entry name" value="Glycogen Phosphorylase B"/>
    <property type="match status" value="2"/>
</dbReference>
<feature type="domain" description="Glycosyltransferase family 28 N-terminal" evidence="1">
    <location>
        <begin position="3"/>
        <end position="59"/>
    </location>
</feature>
<dbReference type="Pfam" id="PF06722">
    <property type="entry name" value="EryCIII-like_C"/>
    <property type="match status" value="1"/>
</dbReference>
<evidence type="ECO:0000313" key="3">
    <source>
        <dbReference type="EMBL" id="MBJ8337818.1"/>
    </source>
</evidence>
<dbReference type="InterPro" id="IPR002213">
    <property type="entry name" value="UDP_glucos_trans"/>
</dbReference>
<dbReference type="Pfam" id="PF03033">
    <property type="entry name" value="Glyco_transf_28"/>
    <property type="match status" value="1"/>
</dbReference>
<evidence type="ECO:0000259" key="1">
    <source>
        <dbReference type="Pfam" id="PF03033"/>
    </source>
</evidence>
<dbReference type="GO" id="GO:0033072">
    <property type="term" value="P:vancomycin biosynthetic process"/>
    <property type="evidence" value="ECO:0007669"/>
    <property type="project" value="UniProtKB-ARBA"/>
</dbReference>
<comment type="caution">
    <text evidence="3">The sequence shown here is derived from an EMBL/GenBank/DDBJ whole genome shotgun (WGS) entry which is preliminary data.</text>
</comment>
<proteinExistence type="predicted"/>
<dbReference type="GO" id="GO:0008194">
    <property type="term" value="F:UDP-glycosyltransferase activity"/>
    <property type="evidence" value="ECO:0007669"/>
    <property type="project" value="InterPro"/>
</dbReference>
<name>A0A934U1Z7_9NOCA</name>
<dbReference type="PANTHER" id="PTHR48050:SF13">
    <property type="entry name" value="STEROL 3-BETA-GLUCOSYLTRANSFERASE UGT80A2"/>
    <property type="match status" value="1"/>
</dbReference>